<dbReference type="Pfam" id="PF00689">
    <property type="entry name" value="Cation_ATPase_C"/>
    <property type="match status" value="1"/>
</dbReference>
<dbReference type="InterPro" id="IPR006068">
    <property type="entry name" value="ATPase_P-typ_cation-transptr_C"/>
</dbReference>
<keyword evidence="7" id="KW-0067">ATP-binding</keyword>
<feature type="region of interest" description="Disordered" evidence="12">
    <location>
        <begin position="1"/>
        <end position="20"/>
    </location>
</feature>
<keyword evidence="11 13" id="KW-0472">Membrane</keyword>
<dbReference type="InterPro" id="IPR023299">
    <property type="entry name" value="ATPase_P-typ_cyto_dom_N"/>
</dbReference>
<dbReference type="Proteomes" id="UP000004030">
    <property type="component" value="Unassembled WGS sequence"/>
</dbReference>
<reference evidence="15 16" key="1">
    <citation type="journal article" date="2012" name="J. Bacteriol.">
        <title>Genome sequence of benzo(a)pyrene-degrading bacterium Novosphingobium pentaromativorans US6-1.</title>
        <authorList>
            <person name="Luo Y.R."/>
            <person name="Kang S.G."/>
            <person name="Kim S.J."/>
            <person name="Kim M.R."/>
            <person name="Li N."/>
            <person name="Lee J.H."/>
            <person name="Kwon K.K."/>
        </authorList>
    </citation>
    <scope>NUCLEOTIDE SEQUENCE [LARGE SCALE GENOMIC DNA]</scope>
    <source>
        <strain evidence="15 16">US6-1</strain>
    </source>
</reference>
<keyword evidence="9" id="KW-1278">Translocase</keyword>
<dbReference type="SFLD" id="SFLDS00003">
    <property type="entry name" value="Haloacid_Dehalogenase"/>
    <property type="match status" value="1"/>
</dbReference>
<feature type="transmembrane region" description="Helical" evidence="13">
    <location>
        <begin position="764"/>
        <end position="787"/>
    </location>
</feature>
<dbReference type="Pfam" id="PF00690">
    <property type="entry name" value="Cation_ATPase_N"/>
    <property type="match status" value="1"/>
</dbReference>
<dbReference type="Gene3D" id="3.40.50.1000">
    <property type="entry name" value="HAD superfamily/HAD-like"/>
    <property type="match status" value="1"/>
</dbReference>
<dbReference type="RefSeq" id="WP_007013901.1">
    <property type="nucleotide sequence ID" value="NZ_AGFM01000047.1"/>
</dbReference>
<evidence type="ECO:0000256" key="1">
    <source>
        <dbReference type="ARBA" id="ARBA00004651"/>
    </source>
</evidence>
<dbReference type="InterPro" id="IPR018303">
    <property type="entry name" value="ATPase_P-typ_P_site"/>
</dbReference>
<feature type="compositionally biased region" description="Polar residues" evidence="12">
    <location>
        <begin position="1"/>
        <end position="12"/>
    </location>
</feature>
<dbReference type="Gene3D" id="3.40.1110.10">
    <property type="entry name" value="Calcium-transporting ATPase, cytoplasmic domain N"/>
    <property type="match status" value="1"/>
</dbReference>
<dbReference type="GO" id="GO:0016887">
    <property type="term" value="F:ATP hydrolysis activity"/>
    <property type="evidence" value="ECO:0007669"/>
    <property type="project" value="InterPro"/>
</dbReference>
<evidence type="ECO:0000256" key="8">
    <source>
        <dbReference type="ARBA" id="ARBA00022842"/>
    </source>
</evidence>
<protein>
    <submittedName>
        <fullName evidence="15">ATPase, E1-E2 type</fullName>
    </submittedName>
</protein>
<dbReference type="PANTHER" id="PTHR43294">
    <property type="entry name" value="SODIUM/POTASSIUM-TRANSPORTING ATPASE SUBUNIT ALPHA"/>
    <property type="match status" value="1"/>
</dbReference>
<comment type="subcellular location">
    <subcellularLocation>
        <location evidence="1">Cell membrane</location>
        <topology evidence="1">Multi-pass membrane protein</topology>
    </subcellularLocation>
</comment>
<evidence type="ECO:0000256" key="9">
    <source>
        <dbReference type="ARBA" id="ARBA00022967"/>
    </source>
</evidence>
<dbReference type="PANTHER" id="PTHR43294:SF21">
    <property type="entry name" value="CATION TRANSPORTING ATPASE"/>
    <property type="match status" value="1"/>
</dbReference>
<dbReference type="InterPro" id="IPR023214">
    <property type="entry name" value="HAD_sf"/>
</dbReference>
<dbReference type="GO" id="GO:1990573">
    <property type="term" value="P:potassium ion import across plasma membrane"/>
    <property type="evidence" value="ECO:0007669"/>
    <property type="project" value="TreeGrafter"/>
</dbReference>
<comment type="similarity">
    <text evidence="2">Belongs to the cation transport ATPase (P-type) (TC 3.A.3) family. Type IIA subfamily.</text>
</comment>
<feature type="transmembrane region" description="Helical" evidence="13">
    <location>
        <begin position="691"/>
        <end position="716"/>
    </location>
</feature>
<dbReference type="FunFam" id="2.70.150.10:FF:000160">
    <property type="entry name" value="Sarcoplasmic/endoplasmic reticulum calcium ATPase 1"/>
    <property type="match status" value="1"/>
</dbReference>
<dbReference type="InterPro" id="IPR036412">
    <property type="entry name" value="HAD-like_sf"/>
</dbReference>
<evidence type="ECO:0000256" key="10">
    <source>
        <dbReference type="ARBA" id="ARBA00022989"/>
    </source>
</evidence>
<feature type="domain" description="Cation-transporting P-type ATPase N-terminal" evidence="14">
    <location>
        <begin position="15"/>
        <end position="88"/>
    </location>
</feature>
<dbReference type="AlphaFoldDB" id="G6EF72"/>
<feature type="transmembrane region" description="Helical" evidence="13">
    <location>
        <begin position="282"/>
        <end position="308"/>
    </location>
</feature>
<feature type="transmembrane region" description="Helical" evidence="13">
    <location>
        <begin position="64"/>
        <end position="83"/>
    </location>
</feature>
<dbReference type="InterPro" id="IPR001757">
    <property type="entry name" value="P_typ_ATPase"/>
</dbReference>
<evidence type="ECO:0000256" key="6">
    <source>
        <dbReference type="ARBA" id="ARBA00022741"/>
    </source>
</evidence>
<dbReference type="InterPro" id="IPR023298">
    <property type="entry name" value="ATPase_P-typ_TM_dom_sf"/>
</dbReference>
<evidence type="ECO:0000256" key="2">
    <source>
        <dbReference type="ARBA" id="ARBA00005675"/>
    </source>
</evidence>
<accession>G6EF72</accession>
<dbReference type="FunFam" id="3.40.50.1000:FF:000028">
    <property type="entry name" value="Calcium-transporting P-type ATPase, putative"/>
    <property type="match status" value="1"/>
</dbReference>
<dbReference type="GO" id="GO:0036376">
    <property type="term" value="P:sodium ion export across plasma membrane"/>
    <property type="evidence" value="ECO:0007669"/>
    <property type="project" value="TreeGrafter"/>
</dbReference>
<dbReference type="NCBIfam" id="TIGR01494">
    <property type="entry name" value="ATPase_P-type"/>
    <property type="match status" value="2"/>
</dbReference>
<dbReference type="PRINTS" id="PR00120">
    <property type="entry name" value="HATPASE"/>
</dbReference>
<evidence type="ECO:0000256" key="4">
    <source>
        <dbReference type="ARBA" id="ARBA00022553"/>
    </source>
</evidence>
<dbReference type="KEGG" id="npn:JI59_05035"/>
<dbReference type="SUPFAM" id="SSF56784">
    <property type="entry name" value="HAD-like"/>
    <property type="match status" value="1"/>
</dbReference>
<dbReference type="Pfam" id="PF13246">
    <property type="entry name" value="Cation_ATPase"/>
    <property type="match status" value="1"/>
</dbReference>
<sequence>MNTAGNSSTPSKTADWHALSPDQSLARLESRMDGLSSEEVRRRLETWGPNSLPEPTRIGPVRRFLAQFNSGLIYFLLAAALASFMLGHIIDGAVIAMVVLVNAIVGFVQEGKAEQALRAIGHLISHQAAVKREEQQTSVQVAELVPGDIVILEAGQKVPADARIVRARALSVDEALLTGESLTADKASTAVPAEAALGDRSSMVFSGTLVKTGQATAVVTATGRATEIGKISGMLQEVTELSTPLLRQINRFATRFTRVILVGAVLLFGFLIWMRQFEWSEALIMVVALAVGLIPEGLPAVITITLAIGVRRMAARHAVIRKLPAVETLGAVSVICTDKTGTLTRNEMMVRRVFAGETELQVSGSGYSPEGELSTTQGGLEDAIPAVRELARGGLLCGDARLDQGEKGWSVEGDPMEGALIAFAMKAGLDPERERGEWPRVDEIPFDASHRYMATLHRSPEGGHVVFIKGAPEAVLRMIGKPGLNEEWETRISAAAATGERLLGFAVKRVDDAEDAINPDLLTVGVEPLGLVGFIDPPREEAQDAVAECRRAGIDVKMITGDHVATALAIAKQLRLADEPKAMTGTEVERLSEEELRNAVDKVSVFARASPEHKLRIVKALQAQGHIVAMTGDGVNDAPSLKQADVGTAMGQKGSEASREAAKMVLLDDNFASIVSAVHEGRTVYDNIRKLIAWTLPTNGGESVAVLLAILVGFTLPMTATQILWINLVTDSALGLALAFEPSERGVMERRPRRSDAPLLSSFMLWRVILVSFLFAGLSLGVFFVALDMDRSLETARTMVVNMLVVAGIFYLFNVRYLHVSSFSWRGILGTKAVLISVGIVLLAQLVFTYLPVMNDIFQSRPLSIFELGSIIVAGIGMMLLLECEKLLMRRLGWFDELQGGHITPQPAAP</sequence>
<dbReference type="PRINTS" id="PR00119">
    <property type="entry name" value="CATATPASE"/>
</dbReference>
<dbReference type="Gene3D" id="1.20.1110.10">
    <property type="entry name" value="Calcium-transporting ATPase, transmembrane domain"/>
    <property type="match status" value="1"/>
</dbReference>
<dbReference type="eggNOG" id="COG0474">
    <property type="taxonomic scope" value="Bacteria"/>
</dbReference>
<dbReference type="InterPro" id="IPR004014">
    <property type="entry name" value="ATPase_P-typ_cation-transptr_N"/>
</dbReference>
<dbReference type="SFLD" id="SFLDG00002">
    <property type="entry name" value="C1.7:_P-type_atpase_like"/>
    <property type="match status" value="1"/>
</dbReference>
<evidence type="ECO:0000256" key="3">
    <source>
        <dbReference type="ARBA" id="ARBA00022475"/>
    </source>
</evidence>
<proteinExistence type="inferred from homology"/>
<dbReference type="SUPFAM" id="SSF81653">
    <property type="entry name" value="Calcium ATPase, transduction domain A"/>
    <property type="match status" value="1"/>
</dbReference>
<evidence type="ECO:0000256" key="11">
    <source>
        <dbReference type="ARBA" id="ARBA00023136"/>
    </source>
</evidence>
<evidence type="ECO:0000259" key="14">
    <source>
        <dbReference type="SMART" id="SM00831"/>
    </source>
</evidence>
<dbReference type="EMBL" id="AGFM01000047">
    <property type="protein sequence ID" value="EHJ60030.1"/>
    <property type="molecule type" value="Genomic_DNA"/>
</dbReference>
<dbReference type="Gene3D" id="2.70.150.10">
    <property type="entry name" value="Calcium-transporting ATPase, cytoplasmic transduction domain A"/>
    <property type="match status" value="1"/>
</dbReference>
<dbReference type="PROSITE" id="PS00154">
    <property type="entry name" value="ATPASE_E1_E2"/>
    <property type="match status" value="1"/>
</dbReference>
<name>G6EF72_9SPHN</name>
<dbReference type="SUPFAM" id="SSF81660">
    <property type="entry name" value="Metal cation-transporting ATPase, ATP-binding domain N"/>
    <property type="match status" value="1"/>
</dbReference>
<organism evidence="15 16">
    <name type="scientific">Novosphingobium pentaromativorans US6-1</name>
    <dbReference type="NCBI Taxonomy" id="1088721"/>
    <lineage>
        <taxon>Bacteria</taxon>
        <taxon>Pseudomonadati</taxon>
        <taxon>Pseudomonadota</taxon>
        <taxon>Alphaproteobacteria</taxon>
        <taxon>Sphingomonadales</taxon>
        <taxon>Sphingomonadaceae</taxon>
        <taxon>Novosphingobium</taxon>
    </lineage>
</organism>
<dbReference type="SUPFAM" id="SSF81665">
    <property type="entry name" value="Calcium ATPase, transmembrane domain M"/>
    <property type="match status" value="1"/>
</dbReference>
<dbReference type="GO" id="GO:0005524">
    <property type="term" value="F:ATP binding"/>
    <property type="evidence" value="ECO:0007669"/>
    <property type="project" value="UniProtKB-KW"/>
</dbReference>
<dbReference type="GO" id="GO:0005391">
    <property type="term" value="F:P-type sodium:potassium-exchanging transporter activity"/>
    <property type="evidence" value="ECO:0007669"/>
    <property type="project" value="TreeGrafter"/>
</dbReference>
<evidence type="ECO:0000313" key="15">
    <source>
        <dbReference type="EMBL" id="EHJ60030.1"/>
    </source>
</evidence>
<keyword evidence="3" id="KW-1003">Cell membrane</keyword>
<evidence type="ECO:0000256" key="7">
    <source>
        <dbReference type="ARBA" id="ARBA00022840"/>
    </source>
</evidence>
<feature type="transmembrane region" description="Helical" evidence="13">
    <location>
        <begin position="89"/>
        <end position="108"/>
    </location>
</feature>
<keyword evidence="10 13" id="KW-1133">Transmembrane helix</keyword>
<keyword evidence="8" id="KW-0460">Magnesium</keyword>
<keyword evidence="16" id="KW-1185">Reference proteome</keyword>
<dbReference type="Pfam" id="PF00122">
    <property type="entry name" value="E1-E2_ATPase"/>
    <property type="match status" value="1"/>
</dbReference>
<evidence type="ECO:0000313" key="16">
    <source>
        <dbReference type="Proteomes" id="UP000004030"/>
    </source>
</evidence>
<keyword evidence="6" id="KW-0547">Nucleotide-binding</keyword>
<evidence type="ECO:0000256" key="13">
    <source>
        <dbReference type="SAM" id="Phobius"/>
    </source>
</evidence>
<evidence type="ECO:0000256" key="12">
    <source>
        <dbReference type="SAM" id="MobiDB-lite"/>
    </source>
</evidence>
<dbReference type="SFLD" id="SFLDF00027">
    <property type="entry name" value="p-type_atpase"/>
    <property type="match status" value="1"/>
</dbReference>
<keyword evidence="4" id="KW-0597">Phosphoprotein</keyword>
<keyword evidence="5 13" id="KW-0812">Transmembrane</keyword>
<dbReference type="InterPro" id="IPR050510">
    <property type="entry name" value="Cation_transp_ATPase_P-type"/>
</dbReference>
<dbReference type="PATRIC" id="fig|1088721.3.peg.2958"/>
<dbReference type="GO" id="GO:0006883">
    <property type="term" value="P:intracellular sodium ion homeostasis"/>
    <property type="evidence" value="ECO:0007669"/>
    <property type="project" value="TreeGrafter"/>
</dbReference>
<feature type="transmembrane region" description="Helical" evidence="13">
    <location>
        <begin position="799"/>
        <end position="817"/>
    </location>
</feature>
<gene>
    <name evidence="15" type="ORF">NSU_2993</name>
</gene>
<dbReference type="InterPro" id="IPR059000">
    <property type="entry name" value="ATPase_P-type_domA"/>
</dbReference>
<feature type="transmembrane region" description="Helical" evidence="13">
    <location>
        <begin position="256"/>
        <end position="276"/>
    </location>
</feature>
<dbReference type="GO" id="GO:1902600">
    <property type="term" value="P:proton transmembrane transport"/>
    <property type="evidence" value="ECO:0007669"/>
    <property type="project" value="TreeGrafter"/>
</dbReference>
<dbReference type="GO" id="GO:0005886">
    <property type="term" value="C:plasma membrane"/>
    <property type="evidence" value="ECO:0007669"/>
    <property type="project" value="UniProtKB-SubCell"/>
</dbReference>
<dbReference type="InterPro" id="IPR008250">
    <property type="entry name" value="ATPase_P-typ_transduc_dom_A_sf"/>
</dbReference>
<comment type="caution">
    <text evidence="15">The sequence shown here is derived from an EMBL/GenBank/DDBJ whole genome shotgun (WGS) entry which is preliminary data.</text>
</comment>
<dbReference type="GO" id="GO:0030007">
    <property type="term" value="P:intracellular potassium ion homeostasis"/>
    <property type="evidence" value="ECO:0007669"/>
    <property type="project" value="TreeGrafter"/>
</dbReference>
<feature type="transmembrane region" description="Helical" evidence="13">
    <location>
        <begin position="863"/>
        <end position="882"/>
    </location>
</feature>
<dbReference type="InterPro" id="IPR044492">
    <property type="entry name" value="P_typ_ATPase_HD_dom"/>
</dbReference>
<dbReference type="STRING" id="1088721.JI59_05035"/>
<feature type="transmembrane region" description="Helical" evidence="13">
    <location>
        <begin position="829"/>
        <end position="851"/>
    </location>
</feature>
<dbReference type="SMART" id="SM00831">
    <property type="entry name" value="Cation_ATPase_N"/>
    <property type="match status" value="1"/>
</dbReference>
<evidence type="ECO:0000256" key="5">
    <source>
        <dbReference type="ARBA" id="ARBA00022692"/>
    </source>
</evidence>